<dbReference type="Pfam" id="PF01814">
    <property type="entry name" value="Hemerythrin"/>
    <property type="match status" value="1"/>
</dbReference>
<dbReference type="PANTHER" id="PTHR37164:SF1">
    <property type="entry name" value="BACTERIOHEMERYTHRIN"/>
    <property type="match status" value="1"/>
</dbReference>
<dbReference type="PANTHER" id="PTHR37164">
    <property type="entry name" value="BACTERIOHEMERYTHRIN"/>
    <property type="match status" value="1"/>
</dbReference>
<dbReference type="NCBIfam" id="NF033749">
    <property type="entry name" value="bact_hemeryth"/>
    <property type="match status" value="1"/>
</dbReference>
<keyword evidence="2" id="KW-0561">Oxygen transport</keyword>
<dbReference type="InterPro" id="IPR050669">
    <property type="entry name" value="Hemerythrin"/>
</dbReference>
<protein>
    <submittedName>
        <fullName evidence="6">Hemerythrin</fullName>
    </submittedName>
</protein>
<evidence type="ECO:0000256" key="3">
    <source>
        <dbReference type="ARBA" id="ARBA00022723"/>
    </source>
</evidence>
<dbReference type="InterPro" id="IPR012312">
    <property type="entry name" value="Hemerythrin-like"/>
</dbReference>
<keyword evidence="2" id="KW-0813">Transport</keyword>
<dbReference type="EMBL" id="VLLC01000016">
    <property type="protein sequence ID" value="TWI70720.1"/>
    <property type="molecule type" value="Genomic_DNA"/>
</dbReference>
<name>A0A562RQS8_9BACT</name>
<dbReference type="OrthoDB" id="9774644at2"/>
<reference evidence="6 7" key="1">
    <citation type="submission" date="2019-07" db="EMBL/GenBank/DDBJ databases">
        <title>Genome sequencing of 100 strains of the haloalkaliphilic chemolithoautotrophic sulfur-oxidizing bacterium Thioalkalivibrio.</title>
        <authorList>
            <person name="Muyzer G."/>
        </authorList>
    </citation>
    <scope>NUCLEOTIDE SEQUENCE [LARGE SCALE GENOMIC DNA]</scope>
    <source>
        <strain evidence="6 7">ASO4-4</strain>
    </source>
</reference>
<keyword evidence="4" id="KW-0408">Iron</keyword>
<dbReference type="InterPro" id="IPR012827">
    <property type="entry name" value="Hemerythrin_metal-bd"/>
</dbReference>
<evidence type="ECO:0000313" key="6">
    <source>
        <dbReference type="EMBL" id="TWI70720.1"/>
    </source>
</evidence>
<dbReference type="RefSeq" id="WP_144685267.1">
    <property type="nucleotide sequence ID" value="NZ_VLLC01000016.1"/>
</dbReference>
<keyword evidence="7" id="KW-1185">Reference proteome</keyword>
<dbReference type="GO" id="GO:0005344">
    <property type="term" value="F:oxygen carrier activity"/>
    <property type="evidence" value="ECO:0007669"/>
    <property type="project" value="UniProtKB-KW"/>
</dbReference>
<accession>A0A562RQS8</accession>
<keyword evidence="3" id="KW-0479">Metal-binding</keyword>
<dbReference type="CDD" id="cd12107">
    <property type="entry name" value="Hemerythrin"/>
    <property type="match status" value="1"/>
</dbReference>
<dbReference type="InterPro" id="IPR016131">
    <property type="entry name" value="Haemerythrin_Fe_BS"/>
</dbReference>
<evidence type="ECO:0000259" key="5">
    <source>
        <dbReference type="Pfam" id="PF01814"/>
    </source>
</evidence>
<comment type="similarity">
    <text evidence="1">Belongs to the hemerythrin family.</text>
</comment>
<dbReference type="NCBIfam" id="TIGR02481">
    <property type="entry name" value="hemeryth_dom"/>
    <property type="match status" value="1"/>
</dbReference>
<dbReference type="AlphaFoldDB" id="A0A562RQS8"/>
<proteinExistence type="inferred from homology"/>
<dbReference type="Proteomes" id="UP000318307">
    <property type="component" value="Unassembled WGS sequence"/>
</dbReference>
<organism evidence="6 7">
    <name type="scientific">Desulfobotulus alkaliphilus</name>
    <dbReference type="NCBI Taxonomy" id="622671"/>
    <lineage>
        <taxon>Bacteria</taxon>
        <taxon>Pseudomonadati</taxon>
        <taxon>Thermodesulfobacteriota</taxon>
        <taxon>Desulfobacteria</taxon>
        <taxon>Desulfobacterales</taxon>
        <taxon>Desulfobacteraceae</taxon>
        <taxon>Desulfobotulus</taxon>
    </lineage>
</organism>
<evidence type="ECO:0000256" key="1">
    <source>
        <dbReference type="ARBA" id="ARBA00010587"/>
    </source>
</evidence>
<dbReference type="SUPFAM" id="SSF47188">
    <property type="entry name" value="Hemerythrin-like"/>
    <property type="match status" value="1"/>
</dbReference>
<dbReference type="GO" id="GO:0046872">
    <property type="term" value="F:metal ion binding"/>
    <property type="evidence" value="ECO:0007669"/>
    <property type="project" value="UniProtKB-KW"/>
</dbReference>
<gene>
    <name evidence="6" type="ORF">LZ24_02140</name>
</gene>
<evidence type="ECO:0000256" key="4">
    <source>
        <dbReference type="ARBA" id="ARBA00023004"/>
    </source>
</evidence>
<comment type="caution">
    <text evidence="6">The sequence shown here is derived from an EMBL/GenBank/DDBJ whole genome shotgun (WGS) entry which is preliminary data.</text>
</comment>
<dbReference type="InterPro" id="IPR035938">
    <property type="entry name" value="Hemerythrin-like_sf"/>
</dbReference>
<evidence type="ECO:0000313" key="7">
    <source>
        <dbReference type="Proteomes" id="UP000318307"/>
    </source>
</evidence>
<sequence length="145" mass="17603">MEQMIWDESLNVRVQNIDEQKQKIVEHINKIYQKHAERAEPKVLFDLLNELGEGLRMHFALEEKIMQQQGYPELPDHRKLHKLFIRKTLNVRRALADNPDNVKDESLRYLGDWLLAHIRSEDQRFAPYARIRMFIDRQKKNKRMR</sequence>
<dbReference type="PROSITE" id="PS00550">
    <property type="entry name" value="HEMERYTHRINS"/>
    <property type="match status" value="1"/>
</dbReference>
<feature type="domain" description="Hemerythrin-like" evidence="5">
    <location>
        <begin position="14"/>
        <end position="129"/>
    </location>
</feature>
<dbReference type="Gene3D" id="1.20.120.50">
    <property type="entry name" value="Hemerythrin-like"/>
    <property type="match status" value="1"/>
</dbReference>
<evidence type="ECO:0000256" key="2">
    <source>
        <dbReference type="ARBA" id="ARBA00022621"/>
    </source>
</evidence>